<keyword evidence="6 7" id="KW-0472">Membrane</keyword>
<dbReference type="Pfam" id="PF03176">
    <property type="entry name" value="MMPL"/>
    <property type="match status" value="2"/>
</dbReference>
<dbReference type="RefSeq" id="WP_132816833.1">
    <property type="nucleotide sequence ID" value="NZ_SMKI01000041.1"/>
</dbReference>
<evidence type="ECO:0000256" key="2">
    <source>
        <dbReference type="ARBA" id="ARBA00010157"/>
    </source>
</evidence>
<evidence type="ECO:0000313" key="10">
    <source>
        <dbReference type="Proteomes" id="UP000295345"/>
    </source>
</evidence>
<dbReference type="InterPro" id="IPR004869">
    <property type="entry name" value="MMPL_dom"/>
</dbReference>
<dbReference type="OrthoDB" id="7051771at2"/>
<feature type="transmembrane region" description="Helical" evidence="7">
    <location>
        <begin position="178"/>
        <end position="198"/>
    </location>
</feature>
<keyword evidence="4 7" id="KW-0812">Transmembrane</keyword>
<dbReference type="PANTHER" id="PTHR33406">
    <property type="entry name" value="MEMBRANE PROTEIN MJ1562-RELATED"/>
    <property type="match status" value="1"/>
</dbReference>
<evidence type="ECO:0000259" key="8">
    <source>
        <dbReference type="PROSITE" id="PS50156"/>
    </source>
</evidence>
<gene>
    <name evidence="9" type="ORF">E1283_05975</name>
</gene>
<keyword evidence="5 7" id="KW-1133">Transmembrane helix</keyword>
<evidence type="ECO:0000256" key="6">
    <source>
        <dbReference type="ARBA" id="ARBA00023136"/>
    </source>
</evidence>
<dbReference type="AlphaFoldDB" id="A0A4R4TJF7"/>
<feature type="domain" description="SSD" evidence="8">
    <location>
        <begin position="195"/>
        <end position="327"/>
    </location>
</feature>
<feature type="transmembrane region" description="Helical" evidence="7">
    <location>
        <begin position="551"/>
        <end position="572"/>
    </location>
</feature>
<evidence type="ECO:0000256" key="7">
    <source>
        <dbReference type="SAM" id="Phobius"/>
    </source>
</evidence>
<evidence type="ECO:0000256" key="3">
    <source>
        <dbReference type="ARBA" id="ARBA00022475"/>
    </source>
</evidence>
<name>A0A4R4TJF7_9ACTN</name>
<comment type="similarity">
    <text evidence="2">Belongs to the resistance-nodulation-cell division (RND) (TC 2.A.6) family. MmpL subfamily.</text>
</comment>
<feature type="transmembrane region" description="Helical" evidence="7">
    <location>
        <begin position="229"/>
        <end position="249"/>
    </location>
</feature>
<evidence type="ECO:0000313" key="9">
    <source>
        <dbReference type="EMBL" id="TDC78028.1"/>
    </source>
</evidence>
<protein>
    <submittedName>
        <fullName evidence="9">MMPL family transporter</fullName>
    </submittedName>
</protein>
<feature type="transmembrane region" description="Helical" evidence="7">
    <location>
        <begin position="305"/>
        <end position="329"/>
    </location>
</feature>
<dbReference type="SUPFAM" id="SSF82866">
    <property type="entry name" value="Multidrug efflux transporter AcrB transmembrane domain"/>
    <property type="match status" value="2"/>
</dbReference>
<feature type="transmembrane region" description="Helical" evidence="7">
    <location>
        <begin position="624"/>
        <end position="650"/>
    </location>
</feature>
<keyword evidence="3" id="KW-1003">Cell membrane</keyword>
<dbReference type="GO" id="GO:0005886">
    <property type="term" value="C:plasma membrane"/>
    <property type="evidence" value="ECO:0007669"/>
    <property type="project" value="UniProtKB-SubCell"/>
</dbReference>
<reference evidence="9 10" key="1">
    <citation type="submission" date="2019-03" db="EMBL/GenBank/DDBJ databases">
        <title>Draft genome sequences of novel Actinobacteria.</title>
        <authorList>
            <person name="Sahin N."/>
            <person name="Ay H."/>
            <person name="Saygin H."/>
        </authorList>
    </citation>
    <scope>NUCLEOTIDE SEQUENCE [LARGE SCALE GENOMIC DNA]</scope>
    <source>
        <strain evidence="9 10">DSM 41900</strain>
    </source>
</reference>
<dbReference type="InterPro" id="IPR000731">
    <property type="entry name" value="SSD"/>
</dbReference>
<evidence type="ECO:0000256" key="1">
    <source>
        <dbReference type="ARBA" id="ARBA00004651"/>
    </source>
</evidence>
<dbReference type="Gene3D" id="1.20.1640.10">
    <property type="entry name" value="Multidrug efflux transporter AcrB transmembrane domain"/>
    <property type="match status" value="2"/>
</dbReference>
<comment type="subcellular location">
    <subcellularLocation>
        <location evidence="1">Cell membrane</location>
        <topology evidence="1">Multi-pass membrane protein</topology>
    </subcellularLocation>
</comment>
<feature type="transmembrane region" description="Helical" evidence="7">
    <location>
        <begin position="270"/>
        <end position="299"/>
    </location>
</feature>
<organism evidence="9 10">
    <name type="scientific">Streptomyces hainanensis</name>
    <dbReference type="NCBI Taxonomy" id="402648"/>
    <lineage>
        <taxon>Bacteria</taxon>
        <taxon>Bacillati</taxon>
        <taxon>Actinomycetota</taxon>
        <taxon>Actinomycetes</taxon>
        <taxon>Kitasatosporales</taxon>
        <taxon>Streptomycetaceae</taxon>
        <taxon>Streptomyces</taxon>
    </lineage>
</organism>
<evidence type="ECO:0000256" key="4">
    <source>
        <dbReference type="ARBA" id="ARBA00022692"/>
    </source>
</evidence>
<accession>A0A4R4TJF7</accession>
<dbReference type="PROSITE" id="PS50156">
    <property type="entry name" value="SSD"/>
    <property type="match status" value="1"/>
</dbReference>
<feature type="transmembrane region" description="Helical" evidence="7">
    <location>
        <begin position="584"/>
        <end position="603"/>
    </location>
</feature>
<feature type="transmembrane region" description="Helical" evidence="7">
    <location>
        <begin position="519"/>
        <end position="539"/>
    </location>
</feature>
<feature type="transmembrane region" description="Helical" evidence="7">
    <location>
        <begin position="662"/>
        <end position="687"/>
    </location>
</feature>
<proteinExistence type="inferred from homology"/>
<dbReference type="InterPro" id="IPR050545">
    <property type="entry name" value="Mycobact_MmpL"/>
</dbReference>
<evidence type="ECO:0000256" key="5">
    <source>
        <dbReference type="ARBA" id="ARBA00022989"/>
    </source>
</evidence>
<dbReference type="Proteomes" id="UP000295345">
    <property type="component" value="Unassembled WGS sequence"/>
</dbReference>
<dbReference type="PANTHER" id="PTHR33406:SF11">
    <property type="entry name" value="MEMBRANE PROTEIN SCO6666-RELATED"/>
    <property type="match status" value="1"/>
</dbReference>
<dbReference type="EMBL" id="SMKI01000041">
    <property type="protein sequence ID" value="TDC78028.1"/>
    <property type="molecule type" value="Genomic_DNA"/>
</dbReference>
<feature type="transmembrane region" description="Helical" evidence="7">
    <location>
        <begin position="205"/>
        <end position="223"/>
    </location>
</feature>
<sequence length="720" mass="73950">MSRFLHSLGRLAFRRRGRFVAGWLLLLALTGGAFAAVGASLDSEATIPGSESQAGIDLLERTLPSATGVTAQLVFQAPEGEAVADPPHREAIERAVREAGEAPQVERAVDPFASGTVSEDGRTALAQVLYPIKRDALEDSSVTALEDIAARAAGSGLRAEVGGSVYSTAGVEVGIGEVIGLAVAVVVLLTTFGSLLAAGLPLLTALIGLVVGLLSLMLVSNAATVSSTAPTLALMIGLAVGIDYALLILSRHRGQLAAGMAVEESAARATATAGAAVVFAGLTVIIALAGLTVVGIPFLTVMGLAAAWTVLLAVAVAVTLLPALFGLAGERLRPRPGSRAARRATAADSRGAGRRWTALAIRRPLVTVVAVTAALLAVALPALRLELGMPDNGTAAPETTQRRAYDLISDAFGPGNNGRLLVLVRTAEGADPVAAATTVAAGLDQPGIAAVSEPQPADDGRTAIVTVVPEDGPRDEPTKRLVRDIRAAVPALAAAVGAEVLVTGSTAAAIDLSDRLSDALLPFAAVVVGLALVLLLLVFRSIVVPLKAAAGFLLSIGAALGAVVAVFQWGWLADLFGVATAGPVFSFTPILLIAVLFGLAMDYEVFLVSRMREEFVRTGHPREAVVAGAGHASRVVTAAALIMFAVFASFVTVEDLSLKPIALGLAVGIAIDAFLVRMTLVPAVLALTGRAAWWLPRWLDRVLPDLDVEGARLDRADDQR</sequence>
<comment type="caution">
    <text evidence="9">The sequence shown here is derived from an EMBL/GenBank/DDBJ whole genome shotgun (WGS) entry which is preliminary data.</text>
</comment>
<keyword evidence="10" id="KW-1185">Reference proteome</keyword>